<accession>A0ABP4Q8F1</accession>
<dbReference type="SUPFAM" id="SSF53474">
    <property type="entry name" value="alpha/beta-Hydrolases"/>
    <property type="match status" value="1"/>
</dbReference>
<proteinExistence type="predicted"/>
<evidence type="ECO:0008006" key="5">
    <source>
        <dbReference type="Google" id="ProtNLM"/>
    </source>
</evidence>
<comment type="caution">
    <text evidence="3">The sequence shown here is derived from an EMBL/GenBank/DDBJ whole genome shotgun (WGS) entry which is preliminary data.</text>
</comment>
<dbReference type="PANTHER" id="PTHR43037">
    <property type="entry name" value="UNNAMED PRODUCT-RELATED"/>
    <property type="match status" value="1"/>
</dbReference>
<dbReference type="EMBL" id="BAAAOS010000049">
    <property type="protein sequence ID" value="GAA1601036.1"/>
    <property type="molecule type" value="Genomic_DNA"/>
</dbReference>
<organism evidence="3 4">
    <name type="scientific">Kribbella sancticallisti</name>
    <dbReference type="NCBI Taxonomy" id="460087"/>
    <lineage>
        <taxon>Bacteria</taxon>
        <taxon>Bacillati</taxon>
        <taxon>Actinomycetota</taxon>
        <taxon>Actinomycetes</taxon>
        <taxon>Propionibacteriales</taxon>
        <taxon>Kribbellaceae</taxon>
        <taxon>Kribbella</taxon>
    </lineage>
</organism>
<evidence type="ECO:0000313" key="4">
    <source>
        <dbReference type="Proteomes" id="UP001500393"/>
    </source>
</evidence>
<keyword evidence="4" id="KW-1185">Reference proteome</keyword>
<keyword evidence="2" id="KW-0378">Hydrolase</keyword>
<dbReference type="Proteomes" id="UP001500393">
    <property type="component" value="Unassembled WGS sequence"/>
</dbReference>
<evidence type="ECO:0000256" key="2">
    <source>
        <dbReference type="ARBA" id="ARBA00022801"/>
    </source>
</evidence>
<evidence type="ECO:0000256" key="1">
    <source>
        <dbReference type="ARBA" id="ARBA00022729"/>
    </source>
</evidence>
<name>A0ABP4Q8F1_9ACTN</name>
<dbReference type="InterPro" id="IPR050955">
    <property type="entry name" value="Plant_Biomass_Hydrol_Est"/>
</dbReference>
<dbReference type="InterPro" id="IPR029058">
    <property type="entry name" value="AB_hydrolase_fold"/>
</dbReference>
<dbReference type="PANTHER" id="PTHR43037:SF5">
    <property type="entry name" value="FERULOYL ESTERASE"/>
    <property type="match status" value="1"/>
</dbReference>
<keyword evidence="1" id="KW-0732">Signal</keyword>
<reference evidence="4" key="1">
    <citation type="journal article" date="2019" name="Int. J. Syst. Evol. Microbiol.">
        <title>The Global Catalogue of Microorganisms (GCM) 10K type strain sequencing project: providing services to taxonomists for standard genome sequencing and annotation.</title>
        <authorList>
            <consortium name="The Broad Institute Genomics Platform"/>
            <consortium name="The Broad Institute Genome Sequencing Center for Infectious Disease"/>
            <person name="Wu L."/>
            <person name="Ma J."/>
        </authorList>
    </citation>
    <scope>NUCLEOTIDE SEQUENCE [LARGE SCALE GENOMIC DNA]</scope>
    <source>
        <strain evidence="4">JCM 14969</strain>
    </source>
</reference>
<sequence length="278" mass="31461">MTVLQPNQPTSVFYQRGSIPTFASQVDPRLHYCMYVPQHLKDDEKAPLLVVQHGTARTAMTYRTHLKPFADEHGVVVLTPTFPAGLIDPTDLHNFKFIEYQGIRFDQMLLAIIDEVAERFPIEKEKFYLHGFSGGGQFTHRFLYLHPDRLAAVSIGAPGRITELDDTLPWWLGTKGFEEKFGQKIDEDALRQVPIQLVVGSEDVETWEINNPGESNWMDGAEKTGSTRIERLRTLERNYRAHGMNVTFDVVPGVAHRGSLILPAVEAYFGRLIDAAKP</sequence>
<protein>
    <recommendedName>
        <fullName evidence="5">Alpha/beta hydrolase</fullName>
    </recommendedName>
</protein>
<gene>
    <name evidence="3" type="ORF">GCM10009789_64110</name>
</gene>
<dbReference type="RefSeq" id="WP_344220476.1">
    <property type="nucleotide sequence ID" value="NZ_BAAAOS010000049.1"/>
</dbReference>
<dbReference type="Gene3D" id="3.40.50.1820">
    <property type="entry name" value="alpha/beta hydrolase"/>
    <property type="match status" value="1"/>
</dbReference>
<evidence type="ECO:0000313" key="3">
    <source>
        <dbReference type="EMBL" id="GAA1601036.1"/>
    </source>
</evidence>